<reference evidence="3 4" key="1">
    <citation type="submission" date="2024-01" db="EMBL/GenBank/DDBJ databases">
        <title>Complete genome of Cladobotryum mycophilum ATHUM6906.</title>
        <authorList>
            <person name="Christinaki A.C."/>
            <person name="Myridakis A.I."/>
            <person name="Kouvelis V.N."/>
        </authorList>
    </citation>
    <scope>NUCLEOTIDE SEQUENCE [LARGE SCALE GENOMIC DNA]</scope>
    <source>
        <strain evidence="3 4">ATHUM6906</strain>
    </source>
</reference>
<dbReference type="Proteomes" id="UP001338125">
    <property type="component" value="Unassembled WGS sequence"/>
</dbReference>
<evidence type="ECO:0000313" key="3">
    <source>
        <dbReference type="EMBL" id="KAK5993972.1"/>
    </source>
</evidence>
<keyword evidence="1" id="KW-0238">DNA-binding</keyword>
<dbReference type="PROSITE" id="PS51253">
    <property type="entry name" value="HTH_CENPB"/>
    <property type="match status" value="1"/>
</dbReference>
<dbReference type="InterPro" id="IPR006600">
    <property type="entry name" value="HTH_CenpB_DNA-bd_dom"/>
</dbReference>
<evidence type="ECO:0000259" key="2">
    <source>
        <dbReference type="PROSITE" id="PS51253"/>
    </source>
</evidence>
<keyword evidence="4" id="KW-1185">Reference proteome</keyword>
<gene>
    <name evidence="3" type="ORF">PT974_07410</name>
</gene>
<organism evidence="3 4">
    <name type="scientific">Cladobotryum mycophilum</name>
    <dbReference type="NCBI Taxonomy" id="491253"/>
    <lineage>
        <taxon>Eukaryota</taxon>
        <taxon>Fungi</taxon>
        <taxon>Dikarya</taxon>
        <taxon>Ascomycota</taxon>
        <taxon>Pezizomycotina</taxon>
        <taxon>Sordariomycetes</taxon>
        <taxon>Hypocreomycetidae</taxon>
        <taxon>Hypocreales</taxon>
        <taxon>Hypocreaceae</taxon>
        <taxon>Cladobotryum</taxon>
    </lineage>
</organism>
<name>A0ABR0SP71_9HYPO</name>
<evidence type="ECO:0000313" key="4">
    <source>
        <dbReference type="Proteomes" id="UP001338125"/>
    </source>
</evidence>
<feature type="domain" description="HTH CENPB-type" evidence="2">
    <location>
        <begin position="7"/>
        <end position="77"/>
    </location>
</feature>
<accession>A0ABR0SP71</accession>
<sequence>MTKTNEDRENNIDEAIQKIQNGLAVAIKSKEACGRAPNRRRIRSFAQLILTQGSSDQHLGQHWVDRFFERNEEVKIKVSRGFHATGVYPTNVERVLEGVVNPKRSPSTLEPPTTLKRPRIKENQLWYTPQSSKDIRGQLDTVREDLDHAERGLRTIARKAGKELDHKNAIASKKPLGRKAVDFDPNETFARLPDITKAKDEAIASRARYATR</sequence>
<proteinExistence type="predicted"/>
<comment type="caution">
    <text evidence="3">The sequence shown here is derived from an EMBL/GenBank/DDBJ whole genome shotgun (WGS) entry which is preliminary data.</text>
</comment>
<evidence type="ECO:0000256" key="1">
    <source>
        <dbReference type="ARBA" id="ARBA00023125"/>
    </source>
</evidence>
<dbReference type="Pfam" id="PF03221">
    <property type="entry name" value="HTH_Tnp_Tc5"/>
    <property type="match status" value="1"/>
</dbReference>
<dbReference type="EMBL" id="JAVFKD010000012">
    <property type="protein sequence ID" value="KAK5993972.1"/>
    <property type="molecule type" value="Genomic_DNA"/>
</dbReference>
<protein>
    <recommendedName>
        <fullName evidence="2">HTH CENPB-type domain-containing protein</fullName>
    </recommendedName>
</protein>